<dbReference type="InterPro" id="IPR051706">
    <property type="entry name" value="Glycosyltransferase_domain"/>
</dbReference>
<protein>
    <recommendedName>
        <fullName evidence="3">Glycosyltransferase</fullName>
    </recommendedName>
</protein>
<dbReference type="GO" id="GO:0016020">
    <property type="term" value="C:membrane"/>
    <property type="evidence" value="ECO:0007669"/>
    <property type="project" value="GOC"/>
</dbReference>
<dbReference type="InterPro" id="IPR007577">
    <property type="entry name" value="GlycoTrfase_DXD_sugar-bd_CS"/>
</dbReference>
<organism evidence="2">
    <name type="scientific">viral metagenome</name>
    <dbReference type="NCBI Taxonomy" id="1070528"/>
    <lineage>
        <taxon>unclassified sequences</taxon>
        <taxon>metagenomes</taxon>
        <taxon>organismal metagenomes</taxon>
    </lineage>
</organism>
<dbReference type="PANTHER" id="PTHR32385">
    <property type="entry name" value="MANNOSYL PHOSPHORYLINOSITOL CERAMIDE SYNTHASE"/>
    <property type="match status" value="1"/>
</dbReference>
<evidence type="ECO:0000313" key="2">
    <source>
        <dbReference type="EMBL" id="QHS86235.1"/>
    </source>
</evidence>
<dbReference type="GO" id="GO:0000030">
    <property type="term" value="F:mannosyltransferase activity"/>
    <property type="evidence" value="ECO:0007669"/>
    <property type="project" value="TreeGrafter"/>
</dbReference>
<dbReference type="Gene3D" id="3.90.550.20">
    <property type="match status" value="1"/>
</dbReference>
<proteinExistence type="predicted"/>
<dbReference type="InterPro" id="IPR029044">
    <property type="entry name" value="Nucleotide-diphossugar_trans"/>
</dbReference>
<dbReference type="EMBL" id="MN739052">
    <property type="protein sequence ID" value="QHS86235.1"/>
    <property type="molecule type" value="Genomic_DNA"/>
</dbReference>
<dbReference type="SUPFAM" id="SSF53448">
    <property type="entry name" value="Nucleotide-diphospho-sugar transferases"/>
    <property type="match status" value="1"/>
</dbReference>
<dbReference type="AlphaFoldDB" id="A0A6C0B1X8"/>
<accession>A0A6C0B1X8</accession>
<evidence type="ECO:0000256" key="1">
    <source>
        <dbReference type="ARBA" id="ARBA00022679"/>
    </source>
</evidence>
<dbReference type="PANTHER" id="PTHR32385:SF15">
    <property type="entry name" value="INOSITOL PHOSPHOCERAMIDE MANNOSYLTRANSFERASE 1"/>
    <property type="match status" value="1"/>
</dbReference>
<dbReference type="Pfam" id="PF04488">
    <property type="entry name" value="Gly_transf_sug"/>
    <property type="match status" value="1"/>
</dbReference>
<reference evidence="2" key="1">
    <citation type="journal article" date="2020" name="Nature">
        <title>Giant virus diversity and host interactions through global metagenomics.</title>
        <authorList>
            <person name="Schulz F."/>
            <person name="Roux S."/>
            <person name="Paez-Espino D."/>
            <person name="Jungbluth S."/>
            <person name="Walsh D.A."/>
            <person name="Denef V.J."/>
            <person name="McMahon K.D."/>
            <person name="Konstantinidis K.T."/>
            <person name="Eloe-Fadrosh E.A."/>
            <person name="Kyrpides N.C."/>
            <person name="Woyke T."/>
        </authorList>
    </citation>
    <scope>NUCLEOTIDE SEQUENCE</scope>
    <source>
        <strain evidence="2">GVMAG-M-3300009187-29</strain>
    </source>
</reference>
<sequence length="255" mass="30299">MTRNIIIIVLLLLFIIIFAAATESFLSSENFASHDIPKVIYMCHKNIKEIEPYAENWKKLNPDYEIKLYDNDSCKKMLTDNYPPIYGDIFDYIKSGPIKADFWRICVLNLYGGVYADADIEPVTPIHEFLEEKADFVVVSAYEDQSTFNPNFLMSKKDDEILKKCIDWYMEKYYRSEPFEYWPWSIVNNFKETLFLKDFNKKYGLYEWIGPTPKTVQVLQQVDKQRADDYVIYNDVVLFRDRYANYNPDTHSFMP</sequence>
<evidence type="ECO:0008006" key="3">
    <source>
        <dbReference type="Google" id="ProtNLM"/>
    </source>
</evidence>
<name>A0A6C0B1X8_9ZZZZ</name>
<keyword evidence="1" id="KW-0808">Transferase</keyword>
<dbReference type="GO" id="GO:0051999">
    <property type="term" value="P:mannosyl-inositol phosphorylceramide biosynthetic process"/>
    <property type="evidence" value="ECO:0007669"/>
    <property type="project" value="TreeGrafter"/>
</dbReference>